<dbReference type="PANTHER" id="PTHR43037:SF1">
    <property type="entry name" value="BLL1128 PROTEIN"/>
    <property type="match status" value="1"/>
</dbReference>
<dbReference type="EMBL" id="JANCNS010000001">
    <property type="protein sequence ID" value="MCP9198476.1"/>
    <property type="molecule type" value="Genomic_DNA"/>
</dbReference>
<dbReference type="Pfam" id="PF02230">
    <property type="entry name" value="Abhydrolase_2"/>
    <property type="match status" value="1"/>
</dbReference>
<dbReference type="Proteomes" id="UP001155280">
    <property type="component" value="Unassembled WGS sequence"/>
</dbReference>
<dbReference type="PANTHER" id="PTHR43037">
    <property type="entry name" value="UNNAMED PRODUCT-RELATED"/>
    <property type="match status" value="1"/>
</dbReference>
<dbReference type="InterPro" id="IPR050955">
    <property type="entry name" value="Plant_Biomass_Hydrol_Est"/>
</dbReference>
<dbReference type="InterPro" id="IPR003140">
    <property type="entry name" value="PLipase/COase/thioEstase"/>
</dbReference>
<keyword evidence="1" id="KW-0732">Signal</keyword>
<name>A0A9X2I050_9FLAO</name>
<dbReference type="GO" id="GO:0016787">
    <property type="term" value="F:hydrolase activity"/>
    <property type="evidence" value="ECO:0007669"/>
    <property type="project" value="InterPro"/>
</dbReference>
<feature type="domain" description="Phospholipase/carboxylesterase/thioesterase" evidence="2">
    <location>
        <begin position="55"/>
        <end position="250"/>
    </location>
</feature>
<evidence type="ECO:0000313" key="3">
    <source>
        <dbReference type="EMBL" id="MCP9198476.1"/>
    </source>
</evidence>
<accession>A0A9X2I050</accession>
<sequence length="267" mass="30798">MKNRLKYLMIMFGSVLLMFPMVLSAQAREEFKKEHFIEGRDTLNYRILYPKDFSEDKEYPVVLVLHGAGERGNDNEAQLVHGSDLFLKDEIRNEFPAFVIFPQAPKEDYWAKVEVKRDTMPFQFDFKNEEEPTRSLDLVMQMMDSFLDKKFVKKDQVYVGGLSMGGMGTYEIIYKKPQMFAAAFAICGGANPGIASEYRYGFPIWIFHGEKDDIVPPHLSKTMAREINHHGGNAKLSLYPEDNHNSWDSAFAEPNLLPWLFAQKNSD</sequence>
<evidence type="ECO:0000256" key="1">
    <source>
        <dbReference type="ARBA" id="ARBA00022729"/>
    </source>
</evidence>
<gene>
    <name evidence="3" type="ORF">MKO06_01055</name>
</gene>
<dbReference type="RefSeq" id="WP_241550485.1">
    <property type="nucleotide sequence ID" value="NZ_JANCNS010000001.1"/>
</dbReference>
<keyword evidence="4" id="KW-1185">Reference proteome</keyword>
<organism evidence="3 4">
    <name type="scientific">Christiangramia oceanisediminis</name>
    <dbReference type="NCBI Taxonomy" id="2920386"/>
    <lineage>
        <taxon>Bacteria</taxon>
        <taxon>Pseudomonadati</taxon>
        <taxon>Bacteroidota</taxon>
        <taxon>Flavobacteriia</taxon>
        <taxon>Flavobacteriales</taxon>
        <taxon>Flavobacteriaceae</taxon>
        <taxon>Christiangramia</taxon>
    </lineage>
</organism>
<evidence type="ECO:0000313" key="4">
    <source>
        <dbReference type="Proteomes" id="UP001155280"/>
    </source>
</evidence>
<dbReference type="Gene3D" id="3.40.50.1820">
    <property type="entry name" value="alpha/beta hydrolase"/>
    <property type="match status" value="1"/>
</dbReference>
<evidence type="ECO:0000259" key="2">
    <source>
        <dbReference type="Pfam" id="PF02230"/>
    </source>
</evidence>
<dbReference type="AlphaFoldDB" id="A0A9X2I050"/>
<proteinExistence type="predicted"/>
<comment type="caution">
    <text evidence="3">The sequence shown here is derived from an EMBL/GenBank/DDBJ whole genome shotgun (WGS) entry which is preliminary data.</text>
</comment>
<dbReference type="InterPro" id="IPR029058">
    <property type="entry name" value="AB_hydrolase_fold"/>
</dbReference>
<protein>
    <submittedName>
        <fullName evidence="3">Prolyl oligopeptidase family serine peptidase</fullName>
    </submittedName>
</protein>
<reference evidence="3" key="1">
    <citation type="submission" date="2022-07" db="EMBL/GenBank/DDBJ databases">
        <title>Gramela sediminis sp. nov., isolated from deep-sea sediment of the Indian Ocean.</title>
        <authorList>
            <person name="Shi H."/>
        </authorList>
    </citation>
    <scope>NUCLEOTIDE SEQUENCE</scope>
    <source>
        <strain evidence="3">GC03-9</strain>
    </source>
</reference>
<dbReference type="SUPFAM" id="SSF53474">
    <property type="entry name" value="alpha/beta-Hydrolases"/>
    <property type="match status" value="1"/>
</dbReference>